<dbReference type="Proteomes" id="UP000220102">
    <property type="component" value="Unassembled WGS sequence"/>
</dbReference>
<name>A0A2A8CVD8_9BACT</name>
<dbReference type="SUPFAM" id="SSF82784">
    <property type="entry name" value="OsmC-like"/>
    <property type="match status" value="1"/>
</dbReference>
<gene>
    <name evidence="1" type="ORF">CRI94_14340</name>
</gene>
<dbReference type="Pfam" id="PF02566">
    <property type="entry name" value="OsmC"/>
    <property type="match status" value="1"/>
</dbReference>
<dbReference type="OrthoDB" id="9791538at2"/>
<accession>A0A2A8CVD8</accession>
<dbReference type="RefSeq" id="WP_098077265.1">
    <property type="nucleotide sequence ID" value="NZ_PDEQ01000008.1"/>
</dbReference>
<dbReference type="Gene3D" id="3.30.300.20">
    <property type="match status" value="1"/>
</dbReference>
<organism evidence="1 2">
    <name type="scientific">Longibacter salinarum</name>
    <dbReference type="NCBI Taxonomy" id="1850348"/>
    <lineage>
        <taxon>Bacteria</taxon>
        <taxon>Pseudomonadati</taxon>
        <taxon>Rhodothermota</taxon>
        <taxon>Rhodothermia</taxon>
        <taxon>Rhodothermales</taxon>
        <taxon>Salisaetaceae</taxon>
        <taxon>Longibacter</taxon>
    </lineage>
</organism>
<protein>
    <recommendedName>
        <fullName evidence="3">Osmotically inducible protein OsmC</fullName>
    </recommendedName>
</protein>
<sequence length="200" mass="20960">MAADDRHPSISERAAAAVRLAQNGIKAMTTEKTLQTIVERATAAVTLRPALGQGTDTTVVHLRAGPTCEVEGGSWKIVTDLTPELGGSDNHPGPGVLFRAALGSCFAHTAALWAAKLGVPIDHLDVAVEAHHDARGLLGVDGTAPRFTGLRYQISVESPAPEEDVQRVLDAAHAHSPVNDSLEHALTIEHDVQIVTPGSS</sequence>
<evidence type="ECO:0000313" key="2">
    <source>
        <dbReference type="Proteomes" id="UP000220102"/>
    </source>
</evidence>
<dbReference type="PANTHER" id="PTHR35368">
    <property type="entry name" value="HYDROPEROXIDE REDUCTASE"/>
    <property type="match status" value="1"/>
</dbReference>
<reference evidence="1 2" key="1">
    <citation type="submission" date="2017-10" db="EMBL/GenBank/DDBJ databases">
        <title>Draft genome of Longibacter Salinarum.</title>
        <authorList>
            <person name="Goh K.M."/>
            <person name="Shamsir M.S."/>
            <person name="Lim S.W."/>
        </authorList>
    </citation>
    <scope>NUCLEOTIDE SEQUENCE [LARGE SCALE GENOMIC DNA]</scope>
    <source>
        <strain evidence="1 2">KCTC 52045</strain>
    </source>
</reference>
<dbReference type="InterPro" id="IPR052924">
    <property type="entry name" value="OsmC/Ohr_hydroprdx_reductase"/>
</dbReference>
<dbReference type="AlphaFoldDB" id="A0A2A8CVD8"/>
<dbReference type="PANTHER" id="PTHR35368:SF1">
    <property type="entry name" value="HYDROPEROXIDE REDUCTASE"/>
    <property type="match status" value="1"/>
</dbReference>
<dbReference type="InterPro" id="IPR003718">
    <property type="entry name" value="OsmC/Ohr_fam"/>
</dbReference>
<comment type="caution">
    <text evidence="1">The sequence shown here is derived from an EMBL/GenBank/DDBJ whole genome shotgun (WGS) entry which is preliminary data.</text>
</comment>
<evidence type="ECO:0008006" key="3">
    <source>
        <dbReference type="Google" id="ProtNLM"/>
    </source>
</evidence>
<proteinExistence type="predicted"/>
<dbReference type="EMBL" id="PDEQ01000008">
    <property type="protein sequence ID" value="PEN12215.1"/>
    <property type="molecule type" value="Genomic_DNA"/>
</dbReference>
<dbReference type="InterPro" id="IPR036102">
    <property type="entry name" value="OsmC/Ohrsf"/>
</dbReference>
<dbReference type="InterPro" id="IPR015946">
    <property type="entry name" value="KH_dom-like_a/b"/>
</dbReference>
<keyword evidence="2" id="KW-1185">Reference proteome</keyword>
<evidence type="ECO:0000313" key="1">
    <source>
        <dbReference type="EMBL" id="PEN12215.1"/>
    </source>
</evidence>